<evidence type="ECO:0000313" key="3">
    <source>
        <dbReference type="EMBL" id="ELZ39392.1"/>
    </source>
</evidence>
<proteinExistence type="predicted"/>
<keyword evidence="3" id="KW-0223">Dioxygenase</keyword>
<dbReference type="InterPro" id="IPR004360">
    <property type="entry name" value="Glyas_Fos-R_dOase_dom"/>
</dbReference>
<keyword evidence="3" id="KW-0560">Oxidoreductase</keyword>
<comment type="caution">
    <text evidence="3">The sequence shown here is derived from an EMBL/GenBank/DDBJ whole genome shotgun (WGS) entry which is preliminary data.</text>
</comment>
<dbReference type="InterPro" id="IPR037523">
    <property type="entry name" value="VOC_core"/>
</dbReference>
<sequence length="351" mass="37629">MLSDTPGLHHVTGIVGDPETHAAFYGETLGLRLLRRTVNYEEILQYHLYFGDATGSPGSVFTVFPDPNADPGRAGKPGYEAVAFAVPPGSLDYWRDRLADRGVEAGPLDPDARFGDRGLTLADPSGTRIELVADADGGDEGETESDGSDPWTDGPVPARHAIRGLYGVTALPADPYGTASVLETLGFEYEAEAADRIRYHAPGDRATVVDLLDRDAAYLREGPGTLHHAAVRVADRETLLEWHDLFRERGYDVSRVKDRHFFHSLYVRGPGGLLVELATEAPTDDGPAGPGLADPNATGHATDLYLPPRFEADRDLIESQLPSFDGPGGGGSNPVDADTDDAETDDAEPTE</sequence>
<gene>
    <name evidence="3" type="ORF">C472_03738</name>
</gene>
<protein>
    <submittedName>
        <fullName evidence="3">Glyoxalase/bleomycin resistance protein/dioxygenase</fullName>
    </submittedName>
</protein>
<organism evidence="3 4">
    <name type="scientific">Halorubrum tebenquichense DSM 14210</name>
    <dbReference type="NCBI Taxonomy" id="1227485"/>
    <lineage>
        <taxon>Archaea</taxon>
        <taxon>Methanobacteriati</taxon>
        <taxon>Methanobacteriota</taxon>
        <taxon>Stenosarchaea group</taxon>
        <taxon>Halobacteria</taxon>
        <taxon>Halobacteriales</taxon>
        <taxon>Haloferacaceae</taxon>
        <taxon>Halorubrum</taxon>
    </lineage>
</organism>
<dbReference type="Proteomes" id="UP000011523">
    <property type="component" value="Unassembled WGS sequence"/>
</dbReference>
<evidence type="ECO:0000256" key="1">
    <source>
        <dbReference type="SAM" id="MobiDB-lite"/>
    </source>
</evidence>
<dbReference type="GO" id="GO:0051213">
    <property type="term" value="F:dioxygenase activity"/>
    <property type="evidence" value="ECO:0007669"/>
    <property type="project" value="UniProtKB-KW"/>
</dbReference>
<evidence type="ECO:0000313" key="4">
    <source>
        <dbReference type="Proteomes" id="UP000011523"/>
    </source>
</evidence>
<feature type="region of interest" description="Disordered" evidence="1">
    <location>
        <begin position="134"/>
        <end position="154"/>
    </location>
</feature>
<dbReference type="InterPro" id="IPR052537">
    <property type="entry name" value="Extradiol_RC_dioxygenase"/>
</dbReference>
<feature type="domain" description="VOC" evidence="2">
    <location>
        <begin position="7"/>
        <end position="134"/>
    </location>
</feature>
<feature type="compositionally biased region" description="Acidic residues" evidence="1">
    <location>
        <begin position="337"/>
        <end position="351"/>
    </location>
</feature>
<accession>M0DXE2</accession>
<feature type="domain" description="VOC" evidence="2">
    <location>
        <begin position="164"/>
        <end position="280"/>
    </location>
</feature>
<feature type="compositionally biased region" description="Acidic residues" evidence="1">
    <location>
        <begin position="136"/>
        <end position="147"/>
    </location>
</feature>
<evidence type="ECO:0000259" key="2">
    <source>
        <dbReference type="PROSITE" id="PS51819"/>
    </source>
</evidence>
<dbReference type="AlphaFoldDB" id="M0DXE2"/>
<dbReference type="EMBL" id="AOJD01000027">
    <property type="protein sequence ID" value="ELZ39392.1"/>
    <property type="molecule type" value="Genomic_DNA"/>
</dbReference>
<keyword evidence="4" id="KW-1185">Reference proteome</keyword>
<feature type="region of interest" description="Disordered" evidence="1">
    <location>
        <begin position="281"/>
        <end position="351"/>
    </location>
</feature>
<name>M0DXE2_9EURY</name>
<dbReference type="Pfam" id="PF00903">
    <property type="entry name" value="Glyoxalase"/>
    <property type="match status" value="2"/>
</dbReference>
<dbReference type="SUPFAM" id="SSF54593">
    <property type="entry name" value="Glyoxalase/Bleomycin resistance protein/Dihydroxybiphenyl dioxygenase"/>
    <property type="match status" value="1"/>
</dbReference>
<dbReference type="PANTHER" id="PTHR36110:SF2">
    <property type="entry name" value="RING-CLEAVING DIOXYGENASE MHQE-RELATED"/>
    <property type="match status" value="1"/>
</dbReference>
<dbReference type="Gene3D" id="3.10.180.10">
    <property type="entry name" value="2,3-Dihydroxybiphenyl 1,2-Dioxygenase, domain 1"/>
    <property type="match status" value="2"/>
</dbReference>
<dbReference type="PATRIC" id="fig|1227485.3.peg.718"/>
<dbReference type="PROSITE" id="PS51819">
    <property type="entry name" value="VOC"/>
    <property type="match status" value="2"/>
</dbReference>
<reference evidence="3 4" key="1">
    <citation type="journal article" date="2014" name="PLoS Genet.">
        <title>Phylogenetically driven sequencing of extremely halophilic archaea reveals strategies for static and dynamic osmo-response.</title>
        <authorList>
            <person name="Becker E.A."/>
            <person name="Seitzer P.M."/>
            <person name="Tritt A."/>
            <person name="Larsen D."/>
            <person name="Krusor M."/>
            <person name="Yao A.I."/>
            <person name="Wu D."/>
            <person name="Madern D."/>
            <person name="Eisen J.A."/>
            <person name="Darling A.E."/>
            <person name="Facciotti M.T."/>
        </authorList>
    </citation>
    <scope>NUCLEOTIDE SEQUENCE [LARGE SCALE GENOMIC DNA]</scope>
    <source>
        <strain evidence="3 4">DSM 14210</strain>
    </source>
</reference>
<dbReference type="PANTHER" id="PTHR36110">
    <property type="entry name" value="RING-CLEAVING DIOXYGENASE MHQE-RELATED"/>
    <property type="match status" value="1"/>
</dbReference>
<dbReference type="RefSeq" id="WP_006628441.1">
    <property type="nucleotide sequence ID" value="NZ_AOJD01000027.1"/>
</dbReference>
<dbReference type="InterPro" id="IPR029068">
    <property type="entry name" value="Glyas_Bleomycin-R_OHBP_Dase"/>
</dbReference>